<dbReference type="InterPro" id="IPR003889">
    <property type="entry name" value="FYrich_C"/>
</dbReference>
<keyword evidence="12" id="KW-0103">Bromodomain</keyword>
<evidence type="ECO:0000256" key="3">
    <source>
        <dbReference type="ARBA" id="ARBA00022603"/>
    </source>
</evidence>
<evidence type="ECO:0000259" key="19">
    <source>
        <dbReference type="PROSITE" id="PS50016"/>
    </source>
</evidence>
<evidence type="ECO:0000256" key="11">
    <source>
        <dbReference type="ARBA" id="ARBA00023015"/>
    </source>
</evidence>
<dbReference type="CDD" id="cd15506">
    <property type="entry name" value="PHD1_KMT2A_like"/>
    <property type="match status" value="1"/>
</dbReference>
<evidence type="ECO:0000256" key="8">
    <source>
        <dbReference type="ARBA" id="ARBA00022771"/>
    </source>
</evidence>
<dbReference type="EC" id="2.1.1.355" evidence="2"/>
<dbReference type="Gene3D" id="2.170.270.10">
    <property type="entry name" value="SET domain"/>
    <property type="match status" value="1"/>
</dbReference>
<keyword evidence="15" id="KW-0539">Nucleus</keyword>
<evidence type="ECO:0000259" key="21">
    <source>
        <dbReference type="PROSITE" id="PS50868"/>
    </source>
</evidence>
<dbReference type="InterPro" id="IPR047219">
    <property type="entry name" value="KMT2A_2B_SET"/>
</dbReference>
<keyword evidence="6" id="KW-0479">Metal-binding</keyword>
<dbReference type="CDD" id="cd19170">
    <property type="entry name" value="SET_KMT2A_2B"/>
    <property type="match status" value="1"/>
</dbReference>
<evidence type="ECO:0000256" key="17">
    <source>
        <dbReference type="PROSITE-ProRule" id="PRU00146"/>
    </source>
</evidence>
<keyword evidence="14" id="KW-0804">Transcription</keyword>
<feature type="region of interest" description="Disordered" evidence="18">
    <location>
        <begin position="1469"/>
        <end position="1508"/>
    </location>
</feature>
<evidence type="ECO:0000256" key="5">
    <source>
        <dbReference type="ARBA" id="ARBA00022691"/>
    </source>
</evidence>
<feature type="region of interest" description="Disordered" evidence="18">
    <location>
        <begin position="2012"/>
        <end position="2051"/>
    </location>
</feature>
<dbReference type="InterPro" id="IPR003888">
    <property type="entry name" value="FYrich_N"/>
</dbReference>
<keyword evidence="7" id="KW-0677">Repeat</keyword>
<keyword evidence="5" id="KW-0949">S-adenosyl-L-methionine</keyword>
<dbReference type="PANTHER" id="PTHR45838">
    <property type="entry name" value="HISTONE-LYSINE-N-METHYLTRANSFERASE 2 KMT2 FAMILY MEMBER"/>
    <property type="match status" value="1"/>
</dbReference>
<dbReference type="InterPro" id="IPR011011">
    <property type="entry name" value="Znf_FYVE_PHD"/>
</dbReference>
<dbReference type="InterPro" id="IPR034732">
    <property type="entry name" value="EPHD"/>
</dbReference>
<dbReference type="InterPro" id="IPR003616">
    <property type="entry name" value="Post-SET_dom"/>
</dbReference>
<dbReference type="Pfam" id="PF13771">
    <property type="entry name" value="zf-HC5HC2H"/>
    <property type="match status" value="1"/>
</dbReference>
<evidence type="ECO:0000259" key="22">
    <source>
        <dbReference type="PROSITE" id="PS51805"/>
    </source>
</evidence>
<protein>
    <recommendedName>
        <fullName evidence="16">Histone-lysine N-methyltransferase trithorax</fullName>
        <ecNumber evidence="2">2.1.1.355</ecNumber>
    </recommendedName>
</protein>
<keyword evidence="9" id="KW-0862">Zinc</keyword>
<dbReference type="GO" id="GO:0008270">
    <property type="term" value="F:zinc ion binding"/>
    <property type="evidence" value="ECO:0007669"/>
    <property type="project" value="UniProtKB-KW"/>
</dbReference>
<feature type="region of interest" description="Disordered" evidence="18">
    <location>
        <begin position="1953"/>
        <end position="1984"/>
    </location>
</feature>
<dbReference type="PROSITE" id="PS50016">
    <property type="entry name" value="ZF_PHD_2"/>
    <property type="match status" value="1"/>
</dbReference>
<feature type="domain" description="PHD-type" evidence="22">
    <location>
        <begin position="774"/>
        <end position="882"/>
    </location>
</feature>
<dbReference type="FunFam" id="2.170.270.10:FF:000004">
    <property type="entry name" value="Histone-lysine N-methyltransferase"/>
    <property type="match status" value="1"/>
</dbReference>
<evidence type="ECO:0000256" key="12">
    <source>
        <dbReference type="ARBA" id="ARBA00023117"/>
    </source>
</evidence>
<evidence type="ECO:0000256" key="18">
    <source>
        <dbReference type="SAM" id="MobiDB-lite"/>
    </source>
</evidence>
<dbReference type="GO" id="GO:0042800">
    <property type="term" value="F:histone H3K4 methyltransferase activity"/>
    <property type="evidence" value="ECO:0007669"/>
    <property type="project" value="TreeGrafter"/>
</dbReference>
<feature type="compositionally biased region" description="Polar residues" evidence="18">
    <location>
        <begin position="1956"/>
        <end position="1978"/>
    </location>
</feature>
<evidence type="ECO:0000256" key="13">
    <source>
        <dbReference type="ARBA" id="ARBA00023125"/>
    </source>
</evidence>
<keyword evidence="10" id="KW-0156">Chromatin regulator</keyword>
<evidence type="ECO:0000256" key="16">
    <source>
        <dbReference type="ARBA" id="ARBA00071661"/>
    </source>
</evidence>
<organism evidence="23">
    <name type="scientific">Cacopsylla melanoneura</name>
    <dbReference type="NCBI Taxonomy" id="428564"/>
    <lineage>
        <taxon>Eukaryota</taxon>
        <taxon>Metazoa</taxon>
        <taxon>Ecdysozoa</taxon>
        <taxon>Arthropoda</taxon>
        <taxon>Hexapoda</taxon>
        <taxon>Insecta</taxon>
        <taxon>Pterygota</taxon>
        <taxon>Neoptera</taxon>
        <taxon>Paraneoptera</taxon>
        <taxon>Hemiptera</taxon>
        <taxon>Sternorrhyncha</taxon>
        <taxon>Psylloidea</taxon>
        <taxon>Psyllidae</taxon>
        <taxon>Psyllinae</taxon>
        <taxon>Cacopsylla</taxon>
    </lineage>
</organism>
<feature type="domain" description="Post-SET" evidence="21">
    <location>
        <begin position="2330"/>
        <end position="2346"/>
    </location>
</feature>
<dbReference type="GO" id="GO:0045893">
    <property type="term" value="P:positive regulation of DNA-templated transcription"/>
    <property type="evidence" value="ECO:0007669"/>
    <property type="project" value="TreeGrafter"/>
</dbReference>
<dbReference type="InterPro" id="IPR013083">
    <property type="entry name" value="Znf_RING/FYVE/PHD"/>
</dbReference>
<dbReference type="PROSITE" id="PS50280">
    <property type="entry name" value="SET"/>
    <property type="match status" value="1"/>
</dbReference>
<dbReference type="FunFam" id="3.30.40.10:FF:000002">
    <property type="entry name" value="Histone-lysine N-methyltransferase"/>
    <property type="match status" value="1"/>
</dbReference>
<dbReference type="GO" id="GO:0003677">
    <property type="term" value="F:DNA binding"/>
    <property type="evidence" value="ECO:0007669"/>
    <property type="project" value="UniProtKB-KW"/>
</dbReference>
<dbReference type="GO" id="GO:0140949">
    <property type="term" value="F:histone H3K9 trimethyltransferase activity"/>
    <property type="evidence" value="ECO:0007669"/>
    <property type="project" value="UniProtKB-EC"/>
</dbReference>
<keyword evidence="4 23" id="KW-0808">Transferase</keyword>
<dbReference type="SMART" id="SM00317">
    <property type="entry name" value="SET"/>
    <property type="match status" value="1"/>
</dbReference>
<evidence type="ECO:0000256" key="14">
    <source>
        <dbReference type="ARBA" id="ARBA00023163"/>
    </source>
</evidence>
<keyword evidence="3 23" id="KW-0489">Methyltransferase</keyword>
<dbReference type="SUPFAM" id="SSF82199">
    <property type="entry name" value="SET domain"/>
    <property type="match status" value="1"/>
</dbReference>
<dbReference type="GO" id="GO:0032259">
    <property type="term" value="P:methylation"/>
    <property type="evidence" value="ECO:0007669"/>
    <property type="project" value="UniProtKB-KW"/>
</dbReference>
<dbReference type="Pfam" id="PF05964">
    <property type="entry name" value="FYRN"/>
    <property type="match status" value="1"/>
</dbReference>
<keyword evidence="13" id="KW-0238">DNA-binding</keyword>
<dbReference type="SUPFAM" id="SSF57903">
    <property type="entry name" value="FYVE/PHD zinc finger"/>
    <property type="match status" value="1"/>
</dbReference>
<dbReference type="Gene3D" id="3.30.40.10">
    <property type="entry name" value="Zinc/RING finger domain, C3HC4 (zinc finger)"/>
    <property type="match status" value="2"/>
</dbReference>
<evidence type="ECO:0000259" key="20">
    <source>
        <dbReference type="PROSITE" id="PS50280"/>
    </source>
</evidence>
<dbReference type="SMART" id="SM00249">
    <property type="entry name" value="PHD"/>
    <property type="match status" value="3"/>
</dbReference>
<dbReference type="InterPro" id="IPR046341">
    <property type="entry name" value="SET_dom_sf"/>
</dbReference>
<accession>A0A8D8VRE9</accession>
<feature type="compositionally biased region" description="Polar residues" evidence="18">
    <location>
        <begin position="212"/>
        <end position="226"/>
    </location>
</feature>
<dbReference type="Pfam" id="PF00856">
    <property type="entry name" value="SET"/>
    <property type="match status" value="1"/>
</dbReference>
<dbReference type="InterPro" id="IPR001214">
    <property type="entry name" value="SET_dom"/>
</dbReference>
<comment type="subcellular location">
    <subcellularLocation>
        <location evidence="1">Nucleus</location>
    </subcellularLocation>
</comment>
<evidence type="ECO:0000256" key="7">
    <source>
        <dbReference type="ARBA" id="ARBA00022737"/>
    </source>
</evidence>
<dbReference type="InterPro" id="IPR019787">
    <property type="entry name" value="Znf_PHD-finger"/>
</dbReference>
<dbReference type="PROSITE" id="PS51542">
    <property type="entry name" value="FYRN"/>
    <property type="match status" value="1"/>
</dbReference>
<feature type="region of interest" description="Disordered" evidence="18">
    <location>
        <begin position="207"/>
        <end position="230"/>
    </location>
</feature>
<feature type="region of interest" description="Disordered" evidence="18">
    <location>
        <begin position="251"/>
        <end position="298"/>
    </location>
</feature>
<dbReference type="EMBL" id="HBUF01075251">
    <property type="protein sequence ID" value="CAG6630934.1"/>
    <property type="molecule type" value="Transcribed_RNA"/>
</dbReference>
<evidence type="ECO:0000256" key="2">
    <source>
        <dbReference type="ARBA" id="ARBA00012183"/>
    </source>
</evidence>
<dbReference type="PROSITE" id="PS50868">
    <property type="entry name" value="POST_SET"/>
    <property type="match status" value="1"/>
</dbReference>
<feature type="domain" description="SET" evidence="20">
    <location>
        <begin position="2207"/>
        <end position="2323"/>
    </location>
</feature>
<keyword evidence="8 17" id="KW-0863">Zinc-finger</keyword>
<keyword evidence="11" id="KW-0805">Transcription regulation</keyword>
<evidence type="ECO:0000256" key="1">
    <source>
        <dbReference type="ARBA" id="ARBA00004123"/>
    </source>
</evidence>
<dbReference type="PROSITE" id="PS51805">
    <property type="entry name" value="EPHD"/>
    <property type="match status" value="1"/>
</dbReference>
<evidence type="ECO:0000256" key="9">
    <source>
        <dbReference type="ARBA" id="ARBA00022833"/>
    </source>
</evidence>
<dbReference type="Pfam" id="PF05965">
    <property type="entry name" value="FYRC"/>
    <property type="match status" value="1"/>
</dbReference>
<evidence type="ECO:0000313" key="23">
    <source>
        <dbReference type="EMBL" id="CAG6630934.1"/>
    </source>
</evidence>
<name>A0A8D8VRE9_9HEMI</name>
<evidence type="ECO:0000256" key="6">
    <source>
        <dbReference type="ARBA" id="ARBA00022723"/>
    </source>
</evidence>
<evidence type="ECO:0000256" key="15">
    <source>
        <dbReference type="ARBA" id="ARBA00023242"/>
    </source>
</evidence>
<reference evidence="23" key="1">
    <citation type="submission" date="2021-05" db="EMBL/GenBank/DDBJ databases">
        <authorList>
            <person name="Alioto T."/>
            <person name="Alioto T."/>
            <person name="Gomez Garrido J."/>
        </authorList>
    </citation>
    <scope>NUCLEOTIDE SEQUENCE</scope>
</reference>
<proteinExistence type="predicted"/>
<dbReference type="InterPro" id="IPR001965">
    <property type="entry name" value="Znf_PHD"/>
</dbReference>
<dbReference type="GO" id="GO:0098687">
    <property type="term" value="C:chromosomal region"/>
    <property type="evidence" value="ECO:0007669"/>
    <property type="project" value="UniProtKB-ARBA"/>
</dbReference>
<evidence type="ECO:0000256" key="10">
    <source>
        <dbReference type="ARBA" id="ARBA00022853"/>
    </source>
</evidence>
<dbReference type="Gene3D" id="3.30.160.360">
    <property type="match status" value="1"/>
</dbReference>
<dbReference type="GO" id="GO:0035097">
    <property type="term" value="C:histone methyltransferase complex"/>
    <property type="evidence" value="ECO:0007669"/>
    <property type="project" value="TreeGrafter"/>
</dbReference>
<feature type="compositionally biased region" description="Polar residues" evidence="18">
    <location>
        <begin position="2035"/>
        <end position="2051"/>
    </location>
</feature>
<dbReference type="GO" id="GO:0005700">
    <property type="term" value="C:polytene chromosome"/>
    <property type="evidence" value="ECO:0007669"/>
    <property type="project" value="UniProtKB-ARBA"/>
</dbReference>
<feature type="domain" description="PHD-type" evidence="19">
    <location>
        <begin position="371"/>
        <end position="427"/>
    </location>
</feature>
<dbReference type="PANTHER" id="PTHR45838:SF4">
    <property type="entry name" value="HISTONE-LYSINE N-METHYLTRANSFERASE TRITHORAX"/>
    <property type="match status" value="1"/>
</dbReference>
<sequence>MKYKFPAKPLKCRQKNLALISNKNSKVEKHDSLLIAKQISQGLNVFSSYFGKDNTEESLPFKGFTNFETEKAGQLLKKKIYEINVKNKNCLKSNPFRCTNVNEASSSIKLPKNSLVISKTDQTTSNDFKSGNGILRKARLNIASNFKVQDGLFSPSESWLQLNGDEASKPVQNESKKKKEESISVASLLKSRQNIINKKIWNIDSIPRSFKPNASESRPKTESQSLKGPRIKHVCRSASVVLKLPAATINDHQDQLSSTSHKTPEGSSKKSSVASKESSEGTETPDAEDSSSKEDLLEESTDPISCAKSLPYESSQGVDKPIARKLQDLWEDPELVPKDQLISIDYWQNYDPDEVCETGFALIGSQPDFPLAICFLCGSGGFDQCQLLHCLICCEPYHEYCLHSILGPSPAATSSVKDWLCPSCVRCEVCSQYGTGLSQISCRQCLSCYHAECLSAEIQHQMIHCIKCKRLIHTECNKKLVTKGKQYDPESRICQPCHNEEDIGRAATTPNLQTDHDKEIKLNSLNILNSLKTNKKLFELLKWNTDTSASELKKIKRKKLSSVVKSKSLSGSDPDLNMYQDKPPDLILDVKASRFPSKRGVSLDSSNELEFKENNSLCNNMFNAKQDFDLKFTPTIEDSYRTSKNLISIREKIDNYEYRSFLDLHNDILNVLYSIDCVDLLELYSDIVQEILSWLDNNVHSETDMLLKQELFNETNLIFDAIKQRNKLKKNGDKTHWLLNQVYTTSEEIKKTRECDAKNQSSKYILSKTNEEDKRPCVLCKKQGEGIDSLEGRLLYCGQNEWVHCNCALWSSEVFEEVDGSLQNIHSAIKRSKFIQCSYCTKRGATVGCCSKNCFNTYHLVCAKKSKCVFLESKMIYCNNHAEEFGKASCELENNLFVNRPIYVEQNNKRRKHLPADNIKFMIGALKIHSLGKNILNLCDEEDLTIPEDFHCSRLFWSTREPCKMVEYDIKTKTDYFLMDNEDQGVNVTISHEVPSEKCEPTPDHSETVKEMLTVMLDQICTKEETDDNQLLTPEVKDAIFKDLHHEFIDGLFMNDFLLRYDDILNDPVEDNAAILHVKIQEDNRRDKNWTKKFTNPGVELLQVDGMNDSDEDEIENYEQPVTCVRCHRTYRTTSSYENHLSECTVVEYLLSSDSEGDEESHEILNEETNYSASSQTLTMGVDHIVQPQYLDTIGTQGTAHLSLINNLTNSSLPSSIPAVVVNNVKQEQWIVQAPQTQVTPQFGTSIQQISSVDSNYQVFDGSQMVLNNHVLHNNQLLNSNQMLSNNHIIDNQVLSNNQTFIMNSDTENSYFNVDLDINGKGRPPFTFQQQTNTPGSTLMIQQSQVSQVPQISYIQSAQPQYIAIAPSTYTIQPTVVMQPNVIPQYITYQPTYSMMNTPQTYIVVNNVPAMQNVSQSQQIMINNESKIATKQVRTIQKTQTKHYYKKTLYNSNQVDCVKVVKSTTQKTTIKTEEASAPMSFTEELPSPQVQPRAKPNPPTQSIQHNPSVYIDYPRSSSIRSNSIQTPDKPTCIRVDSALQNRLLYSKSPKKKFIQYKKLKILPKGVQRATNSQSNVKASDGNVNSSKFKINDENLGCDNSLATSISRIHSVDINSKPKINQDCDIKLDSKLPDFPPLPKINDLVTTLHASHPPSTNQALNSISDKTKLNKKSKKSTTLLFSEEKIKVYPPPNKKLKSSSTALQNKSSDVKNNLLPKVYKVYTNKSEKKNIRNENKSYNVSNEQFNTLGSNCSNATGQFNSTPNIYSAENTSLNMPSLTYVPSVDSKQHSPVSLKFSNYNDTLSKQNSFENYKENIVLNNSNSQINDPYSFSIEPSDPSKLNVDKAKEYDFDSNISNRKLDHQQQHKEEKSIKEIHFNCASYLEEFEKQIKQDLESFNHLDAGVDDETEKLKETQVVESQPIHNDSYDQPSQCHNEDPLYIDVLEKESPMKIKASPVRTQSSPTIRAQTSPTIRTQSSPMKIESPEKVIESPPMKLIGSPRNMPDLCSPKKIDRRCEENQSNISKSNLDSEEKENITWNSQEPTPLSPSKSTTQKIVFEIRSSDGSFTCQSSDLDDAWKKVFEAVQASRLEQHLPPLPQSTLKKLKSLGKENKTVKHILGQIPGGHFMNYDESSQKELPPIQSCARTEIWKCTRRKYDMFAWLCSPHRKPPRLLHAAPDSNELYANRRSSANLPTTMRYRNLCSLAKRTLTVFRSDIHGRGLFCLCDVDGGEMVIEYTGQVIRASVSDKREKEYMAKGIGCYMFKIDDRFVIDATMTGNAARFINHSCDPNCYSKVVEILGKPHIIIFALRKINKGEELTYDYKFPIEDDNKISCHCLAMKCRRYLN</sequence>
<evidence type="ECO:0000256" key="4">
    <source>
        <dbReference type="ARBA" id="ARBA00022679"/>
    </source>
</evidence>